<comment type="catalytic activity">
    <reaction evidence="18">
        <text>prephenate + H(+) = 3-phenylpyruvate + CO2 + H2O</text>
        <dbReference type="Rhea" id="RHEA:21648"/>
        <dbReference type="ChEBI" id="CHEBI:15377"/>
        <dbReference type="ChEBI" id="CHEBI:15378"/>
        <dbReference type="ChEBI" id="CHEBI:16526"/>
        <dbReference type="ChEBI" id="CHEBI:18005"/>
        <dbReference type="ChEBI" id="CHEBI:29934"/>
        <dbReference type="EC" id="4.2.1.51"/>
    </reaction>
</comment>
<dbReference type="InterPro" id="IPR010957">
    <property type="entry name" value="G/b/e-P-prot_chorismate_mutase"/>
</dbReference>
<feature type="domain" description="ACT" evidence="23">
    <location>
        <begin position="284"/>
        <end position="359"/>
    </location>
</feature>
<feature type="site" description="Essential for prephenate dehydratase activity" evidence="19">
    <location>
        <position position="265"/>
    </location>
</feature>
<dbReference type="FunFam" id="1.20.59.10:FF:000004">
    <property type="entry name" value="Prephenate dehydratase"/>
    <property type="match status" value="1"/>
</dbReference>
<dbReference type="InterPro" id="IPR001086">
    <property type="entry name" value="Preph_deHydtase"/>
</dbReference>
<dbReference type="Pfam" id="PF00800">
    <property type="entry name" value="PDT"/>
    <property type="match status" value="1"/>
</dbReference>
<dbReference type="FunFam" id="3.40.190.10:FF:000029">
    <property type="entry name" value="Chorismate mutase/Prephenate dehydratase"/>
    <property type="match status" value="1"/>
</dbReference>
<keyword evidence="20" id="KW-0175">Coiled coil</keyword>
<dbReference type="EC" id="4.2.1.51" evidence="7"/>
<dbReference type="PROSITE" id="PS51671">
    <property type="entry name" value="ACT"/>
    <property type="match status" value="1"/>
</dbReference>
<dbReference type="GO" id="GO:0046417">
    <property type="term" value="P:chorismate metabolic process"/>
    <property type="evidence" value="ECO:0007669"/>
    <property type="project" value="InterPro"/>
</dbReference>
<evidence type="ECO:0000256" key="16">
    <source>
        <dbReference type="ARBA" id="ARBA00031175"/>
    </source>
</evidence>
<evidence type="ECO:0000256" key="7">
    <source>
        <dbReference type="ARBA" id="ARBA00013147"/>
    </source>
</evidence>
<dbReference type="PROSITE" id="PS00857">
    <property type="entry name" value="PREPHENATE_DEHYDR_1"/>
    <property type="match status" value="1"/>
</dbReference>
<dbReference type="InterPro" id="IPR002701">
    <property type="entry name" value="CM_II_prokaryot"/>
</dbReference>
<evidence type="ECO:0000256" key="17">
    <source>
        <dbReference type="ARBA" id="ARBA00031520"/>
    </source>
</evidence>
<dbReference type="STRING" id="330734.ABA45_07170"/>
<dbReference type="CDD" id="cd13630">
    <property type="entry name" value="PBP2_PDT_1"/>
    <property type="match status" value="1"/>
</dbReference>
<dbReference type="GO" id="GO:0005737">
    <property type="term" value="C:cytoplasm"/>
    <property type="evidence" value="ECO:0007669"/>
    <property type="project" value="UniProtKB-SubCell"/>
</dbReference>
<keyword evidence="11" id="KW-0057">Aromatic amino acid biosynthesis</keyword>
<evidence type="ECO:0000256" key="18">
    <source>
        <dbReference type="ARBA" id="ARBA00047848"/>
    </source>
</evidence>
<evidence type="ECO:0000256" key="8">
    <source>
        <dbReference type="ARBA" id="ARBA00014401"/>
    </source>
</evidence>
<evidence type="ECO:0000256" key="9">
    <source>
        <dbReference type="ARBA" id="ARBA00022490"/>
    </source>
</evidence>
<dbReference type="PIRSF" id="PIRSF001500">
    <property type="entry name" value="Chor_mut_pdt_Ppr"/>
    <property type="match status" value="1"/>
</dbReference>
<protein>
    <recommendedName>
        <fullName evidence="8">Bifunctional chorismate mutase/prephenate dehydratase</fullName>
        <ecNumber evidence="7">4.2.1.51</ecNumber>
        <ecNumber evidence="6">5.4.99.5</ecNumber>
    </recommendedName>
    <alternativeName>
        <fullName evidence="17">Chorismate mutase-prephenate dehydratase</fullName>
    </alternativeName>
    <alternativeName>
        <fullName evidence="16">p-protein</fullName>
    </alternativeName>
</protein>
<evidence type="ECO:0000259" key="22">
    <source>
        <dbReference type="PROSITE" id="PS51171"/>
    </source>
</evidence>
<dbReference type="UniPathway" id="UPA00120">
    <property type="reaction ID" value="UER00203"/>
</dbReference>
<dbReference type="SUPFAM" id="SSF53850">
    <property type="entry name" value="Periplasmic binding protein-like II"/>
    <property type="match status" value="1"/>
</dbReference>
<evidence type="ECO:0000256" key="10">
    <source>
        <dbReference type="ARBA" id="ARBA00022605"/>
    </source>
</evidence>
<comment type="pathway">
    <text evidence="5">Metabolic intermediate biosynthesis; prephenate biosynthesis; prephenate from chorismate: step 1/1.</text>
</comment>
<keyword evidence="13" id="KW-0413">Isomerase</keyword>
<dbReference type="PATRIC" id="fig|330734.3.peg.1505"/>
<comment type="function">
    <text evidence="2">Catalyzes the Claisen rearrangement of chorismate to prephenate and the decarboxylation/dehydration of prephenate to phenylpyruvate.</text>
</comment>
<dbReference type="UniPathway" id="UPA00121">
    <property type="reaction ID" value="UER00345"/>
</dbReference>
<dbReference type="InterPro" id="IPR002912">
    <property type="entry name" value="ACT_dom"/>
</dbReference>
<feature type="domain" description="Prephenate dehydratase" evidence="22">
    <location>
        <begin position="96"/>
        <end position="272"/>
    </location>
</feature>
<accession>A0A0H4HZW1</accession>
<evidence type="ECO:0000256" key="2">
    <source>
        <dbReference type="ARBA" id="ARBA00002364"/>
    </source>
</evidence>
<dbReference type="EC" id="5.4.99.5" evidence="6"/>
<dbReference type="InterPro" id="IPR036263">
    <property type="entry name" value="Chorismate_II_sf"/>
</dbReference>
<dbReference type="PANTHER" id="PTHR21022">
    <property type="entry name" value="PREPHENATE DEHYDRATASE P PROTEIN"/>
    <property type="match status" value="1"/>
</dbReference>
<dbReference type="InterPro" id="IPR008242">
    <property type="entry name" value="Chor_mutase/pphenate_deHydtase"/>
</dbReference>
<evidence type="ECO:0000313" key="25">
    <source>
        <dbReference type="Proteomes" id="UP000036406"/>
    </source>
</evidence>
<comment type="subcellular location">
    <subcellularLocation>
        <location evidence="3">Cytoplasm</location>
    </subcellularLocation>
</comment>
<dbReference type="GO" id="GO:0004664">
    <property type="term" value="F:prephenate dehydratase activity"/>
    <property type="evidence" value="ECO:0007669"/>
    <property type="project" value="UniProtKB-EC"/>
</dbReference>
<sequence>MSDEQARLAELRDEIDSIDQQIMKLISARARCAQEVAHVKMAANPGQDVVFYRPEREAQVLRRIMEQNPGPLPGEEMARLFREIMSVCLALEKPMHIAFLGPLGTFTQAAALKHFGHSVVSVPMPAIDAVFREVESGAAHYGVVPVENSTEGMINHTLDMFMSSPLKICGEVQLRIHHHLMVAPQHDGQEITRIYSHQQSFAQCRQWLDTHRYGIERISVSSNAEAARRAAAEPGAAAIAGDMAAELYGLVKLANSIEDRPDNTTRFLIIGREAVTPSGHDKSSVLVSMRNKPGALYQLLEPFHSHGISLTRIETRPSQTGTWAYVFYIDFEGHMDDEPARKVLAEVDVEAVELKRLGSYPIGVL</sequence>
<dbReference type="CDD" id="cd04905">
    <property type="entry name" value="ACT_CM-PDT"/>
    <property type="match status" value="1"/>
</dbReference>
<feature type="coiled-coil region" evidence="20">
    <location>
        <begin position="1"/>
        <end position="28"/>
    </location>
</feature>
<evidence type="ECO:0000256" key="13">
    <source>
        <dbReference type="ARBA" id="ARBA00023235"/>
    </source>
</evidence>
<evidence type="ECO:0000256" key="3">
    <source>
        <dbReference type="ARBA" id="ARBA00004496"/>
    </source>
</evidence>
<dbReference type="InterPro" id="IPR018528">
    <property type="entry name" value="Preph_deHydtase_CS"/>
</dbReference>
<evidence type="ECO:0000256" key="1">
    <source>
        <dbReference type="ARBA" id="ARBA00000824"/>
    </source>
</evidence>
<comment type="catalytic activity">
    <reaction evidence="1">
        <text>chorismate = prephenate</text>
        <dbReference type="Rhea" id="RHEA:13897"/>
        <dbReference type="ChEBI" id="CHEBI:29748"/>
        <dbReference type="ChEBI" id="CHEBI:29934"/>
        <dbReference type="EC" id="5.4.99.5"/>
    </reaction>
</comment>
<evidence type="ECO:0000256" key="15">
    <source>
        <dbReference type="ARBA" id="ARBA00023268"/>
    </source>
</evidence>
<keyword evidence="10" id="KW-0028">Amino-acid biosynthesis</keyword>
<dbReference type="Pfam" id="PF01842">
    <property type="entry name" value="ACT"/>
    <property type="match status" value="1"/>
</dbReference>
<evidence type="ECO:0000256" key="11">
    <source>
        <dbReference type="ARBA" id="ARBA00023141"/>
    </source>
</evidence>
<dbReference type="NCBIfam" id="TIGR01807">
    <property type="entry name" value="CM_P2"/>
    <property type="match status" value="1"/>
</dbReference>
<dbReference type="Gene3D" id="3.30.70.260">
    <property type="match status" value="1"/>
</dbReference>
<dbReference type="InterPro" id="IPR045865">
    <property type="entry name" value="ACT-like_dom_sf"/>
</dbReference>
<dbReference type="PANTHER" id="PTHR21022:SF19">
    <property type="entry name" value="PREPHENATE DEHYDRATASE-RELATED"/>
    <property type="match status" value="1"/>
</dbReference>
<dbReference type="PROSITE" id="PS51171">
    <property type="entry name" value="PREPHENATE_DEHYDR_3"/>
    <property type="match status" value="1"/>
</dbReference>
<evidence type="ECO:0000259" key="21">
    <source>
        <dbReference type="PROSITE" id="PS51168"/>
    </source>
</evidence>
<evidence type="ECO:0000256" key="6">
    <source>
        <dbReference type="ARBA" id="ARBA00012404"/>
    </source>
</evidence>
<keyword evidence="14" id="KW-0456">Lyase</keyword>
<dbReference type="GO" id="GO:0004106">
    <property type="term" value="F:chorismate mutase activity"/>
    <property type="evidence" value="ECO:0007669"/>
    <property type="project" value="UniProtKB-EC"/>
</dbReference>
<dbReference type="RefSeq" id="WP_048384946.1">
    <property type="nucleotide sequence ID" value="NZ_CP011494.1"/>
</dbReference>
<dbReference type="GO" id="GO:0009094">
    <property type="term" value="P:L-phenylalanine biosynthetic process"/>
    <property type="evidence" value="ECO:0007669"/>
    <property type="project" value="UniProtKB-UniPathway"/>
</dbReference>
<dbReference type="AlphaFoldDB" id="A0A0H4HZW1"/>
<dbReference type="PROSITE" id="PS51168">
    <property type="entry name" value="CHORISMATE_MUT_2"/>
    <property type="match status" value="1"/>
</dbReference>
<dbReference type="Gene3D" id="1.20.59.10">
    <property type="entry name" value="Chorismate mutase"/>
    <property type="match status" value="1"/>
</dbReference>
<evidence type="ECO:0000259" key="23">
    <source>
        <dbReference type="PROSITE" id="PS51671"/>
    </source>
</evidence>
<keyword evidence="9" id="KW-0963">Cytoplasm</keyword>
<evidence type="ECO:0000256" key="20">
    <source>
        <dbReference type="SAM" id="Coils"/>
    </source>
</evidence>
<dbReference type="EMBL" id="CP011494">
    <property type="protein sequence ID" value="AKO52236.1"/>
    <property type="molecule type" value="Genomic_DNA"/>
</dbReference>
<dbReference type="PROSITE" id="PS00858">
    <property type="entry name" value="PREPHENATE_DEHYDR_2"/>
    <property type="match status" value="1"/>
</dbReference>
<keyword evidence="12" id="KW-0584">Phenylalanine biosynthesis</keyword>
<proteinExistence type="predicted"/>
<dbReference type="SUPFAM" id="SSF55021">
    <property type="entry name" value="ACT-like"/>
    <property type="match status" value="1"/>
</dbReference>
<dbReference type="NCBIfam" id="NF008865">
    <property type="entry name" value="PRK11898.1"/>
    <property type="match status" value="1"/>
</dbReference>
<keyword evidence="25" id="KW-1185">Reference proteome</keyword>
<dbReference type="SUPFAM" id="SSF48600">
    <property type="entry name" value="Chorismate mutase II"/>
    <property type="match status" value="1"/>
</dbReference>
<dbReference type="SMART" id="SM00830">
    <property type="entry name" value="CM_2"/>
    <property type="match status" value="1"/>
</dbReference>
<dbReference type="KEGG" id="mpq:ABA45_07170"/>
<organism evidence="24 25">
    <name type="scientific">Marinobacter psychrophilus</name>
    <dbReference type="NCBI Taxonomy" id="330734"/>
    <lineage>
        <taxon>Bacteria</taxon>
        <taxon>Pseudomonadati</taxon>
        <taxon>Pseudomonadota</taxon>
        <taxon>Gammaproteobacteria</taxon>
        <taxon>Pseudomonadales</taxon>
        <taxon>Marinobacteraceae</taxon>
        <taxon>Marinobacter</taxon>
    </lineage>
</organism>
<dbReference type="Pfam" id="PF01817">
    <property type="entry name" value="CM_2"/>
    <property type="match status" value="1"/>
</dbReference>
<feature type="domain" description="Chorismate mutase" evidence="21">
    <location>
        <begin position="2"/>
        <end position="96"/>
    </location>
</feature>
<evidence type="ECO:0000256" key="14">
    <source>
        <dbReference type="ARBA" id="ARBA00023239"/>
    </source>
</evidence>
<evidence type="ECO:0000256" key="4">
    <source>
        <dbReference type="ARBA" id="ARBA00004741"/>
    </source>
</evidence>
<evidence type="ECO:0000256" key="12">
    <source>
        <dbReference type="ARBA" id="ARBA00023222"/>
    </source>
</evidence>
<comment type="pathway">
    <text evidence="4">Amino-acid biosynthesis; L-phenylalanine biosynthesis; phenylpyruvate from prephenate: step 1/1.</text>
</comment>
<evidence type="ECO:0000256" key="5">
    <source>
        <dbReference type="ARBA" id="ARBA00004817"/>
    </source>
</evidence>
<evidence type="ECO:0000256" key="19">
    <source>
        <dbReference type="PIRSR" id="PIRSR001500-2"/>
    </source>
</evidence>
<dbReference type="Proteomes" id="UP000036406">
    <property type="component" value="Chromosome"/>
</dbReference>
<name>A0A0H4HZW1_9GAMM</name>
<dbReference type="Gene3D" id="3.40.190.10">
    <property type="entry name" value="Periplasmic binding protein-like II"/>
    <property type="match status" value="2"/>
</dbReference>
<dbReference type="FunFam" id="3.40.190.10:FF:000034">
    <property type="entry name" value="Chorismate mutase/prephenate dehydratase"/>
    <property type="match status" value="1"/>
</dbReference>
<reference evidence="24 25" key="1">
    <citation type="submission" date="2015-05" db="EMBL/GenBank/DDBJ databases">
        <title>Complete genome of Marinobacter psychrophilus strain 20041T isolated from sea-ice of the Canadian Basin.</title>
        <authorList>
            <person name="Song L."/>
            <person name="Ren L."/>
            <person name="Yu Y."/>
            <person name="Wang X."/>
        </authorList>
    </citation>
    <scope>NUCLEOTIDE SEQUENCE [LARGE SCALE GENOMIC DNA]</scope>
    <source>
        <strain evidence="24 25">20041</strain>
    </source>
</reference>
<keyword evidence="15" id="KW-0511">Multifunctional enzyme</keyword>
<evidence type="ECO:0000313" key="24">
    <source>
        <dbReference type="EMBL" id="AKO52236.1"/>
    </source>
</evidence>
<dbReference type="InterPro" id="IPR036979">
    <property type="entry name" value="CM_dom_sf"/>
</dbReference>
<dbReference type="FunFam" id="3.30.70.260:FF:000012">
    <property type="entry name" value="Prephenate dehydratase"/>
    <property type="match status" value="1"/>
</dbReference>
<gene>
    <name evidence="24" type="ORF">ABA45_07170</name>
</gene>